<protein>
    <recommendedName>
        <fullName evidence="1">Transcriptional coactivator p15 (PC4) C-terminal domain-containing protein</fullName>
    </recommendedName>
</protein>
<evidence type="ECO:0000259" key="1">
    <source>
        <dbReference type="Pfam" id="PF02229"/>
    </source>
</evidence>
<reference evidence="3 5" key="3">
    <citation type="submission" date="2019-08" db="EMBL/GenBank/DDBJ databases">
        <authorList>
            <person name="Kuhnert P."/>
        </authorList>
    </citation>
    <scope>NUCLEOTIDE SEQUENCE [LARGE SCALE GENOMIC DNA]</scope>
    <source>
        <strain evidence="3 5">B36.5</strain>
    </source>
</reference>
<dbReference type="Pfam" id="PF02229">
    <property type="entry name" value="PC4"/>
    <property type="match status" value="1"/>
</dbReference>
<dbReference type="OrthoDB" id="7067273at2"/>
<evidence type="ECO:0000313" key="3">
    <source>
        <dbReference type="EMBL" id="QEJ97329.1"/>
    </source>
</evidence>
<evidence type="ECO:0000313" key="5">
    <source>
        <dbReference type="Proteomes" id="UP000323594"/>
    </source>
</evidence>
<accession>A0A0B7GTJ1</accession>
<dbReference type="Proteomes" id="UP000323594">
    <property type="component" value="Chromosome"/>
</dbReference>
<dbReference type="Proteomes" id="UP000042527">
    <property type="component" value="Unassembled WGS sequence"/>
</dbReference>
<dbReference type="RefSeq" id="WP_002697158.1">
    <property type="nucleotide sequence ID" value="NZ_CDNC01000017.1"/>
</dbReference>
<dbReference type="PIRSF" id="PIRSF037246">
    <property type="entry name" value="UCP037246"/>
    <property type="match status" value="1"/>
</dbReference>
<dbReference type="GO" id="GO:0003677">
    <property type="term" value="F:DNA binding"/>
    <property type="evidence" value="ECO:0007669"/>
    <property type="project" value="InterPro"/>
</dbReference>
<reference evidence="4" key="2">
    <citation type="submission" date="2015-01" db="EMBL/GenBank/DDBJ databases">
        <authorList>
            <person name="Manzoor Shahid"/>
            <person name="Zubair Saima"/>
        </authorList>
    </citation>
    <scope>NUCLEOTIDE SEQUENCE [LARGE SCALE GENOMIC DNA]</scope>
    <source>
        <strain evidence="4">V1</strain>
    </source>
</reference>
<name>A0A0B7GTJ1_TREPH</name>
<dbReference type="AlphaFoldDB" id="A0A0B7GTJ1"/>
<proteinExistence type="predicted"/>
<dbReference type="GO" id="GO:0006355">
    <property type="term" value="P:regulation of DNA-templated transcription"/>
    <property type="evidence" value="ECO:0007669"/>
    <property type="project" value="InterPro"/>
</dbReference>
<evidence type="ECO:0000313" key="2">
    <source>
        <dbReference type="EMBL" id="CEM61959.1"/>
    </source>
</evidence>
<reference evidence="2" key="1">
    <citation type="submission" date="2015-01" db="EMBL/GenBank/DDBJ databases">
        <authorList>
            <person name="Xiang T."/>
            <person name="Song Y."/>
            <person name="Huang L."/>
            <person name="Wang B."/>
            <person name="Wu P."/>
        </authorList>
    </citation>
    <scope>NUCLEOTIDE SEQUENCE [LARGE SCALE GENOMIC DNA]</scope>
    <source>
        <strain evidence="2">V1</strain>
    </source>
</reference>
<sequence length="74" mass="8476">MADEFKYTVEGKFGVLSESNAGWKVELRLISWNERPAKYDIRSWAPNDEKMGKGITLTRNELAALKDLLNSMQI</sequence>
<gene>
    <name evidence="3" type="ORF">FUT82_04540</name>
    <name evidence="2" type="ORF">TPHV1_240009</name>
</gene>
<dbReference type="EMBL" id="CP042817">
    <property type="protein sequence ID" value="QEJ97329.1"/>
    <property type="molecule type" value="Genomic_DNA"/>
</dbReference>
<dbReference type="InterPro" id="IPR017154">
    <property type="entry name" value="PC4-like"/>
</dbReference>
<evidence type="ECO:0000313" key="4">
    <source>
        <dbReference type="Proteomes" id="UP000042527"/>
    </source>
</evidence>
<dbReference type="Gene3D" id="2.30.31.70">
    <property type="match status" value="1"/>
</dbReference>
<dbReference type="EMBL" id="CDNC01000017">
    <property type="protein sequence ID" value="CEM61959.1"/>
    <property type="molecule type" value="Genomic_DNA"/>
</dbReference>
<organism evidence="2 4">
    <name type="scientific">Treponema phagedenis</name>
    <dbReference type="NCBI Taxonomy" id="162"/>
    <lineage>
        <taxon>Bacteria</taxon>
        <taxon>Pseudomonadati</taxon>
        <taxon>Spirochaetota</taxon>
        <taxon>Spirochaetia</taxon>
        <taxon>Spirochaetales</taxon>
        <taxon>Treponemataceae</taxon>
        <taxon>Treponema</taxon>
    </lineage>
</organism>
<dbReference type="InterPro" id="IPR003173">
    <property type="entry name" value="PC4_C"/>
</dbReference>
<feature type="domain" description="Transcriptional coactivator p15 (PC4) C-terminal" evidence="1">
    <location>
        <begin position="20"/>
        <end position="67"/>
    </location>
</feature>
<keyword evidence="4" id="KW-1185">Reference proteome</keyword>
<dbReference type="GeneID" id="57754141"/>